<dbReference type="AlphaFoldDB" id="A0A7T2S5A2"/>
<feature type="region of interest" description="Disordered" evidence="1">
    <location>
        <begin position="1"/>
        <end position="46"/>
    </location>
</feature>
<dbReference type="EMBL" id="CP065668">
    <property type="protein sequence ID" value="QPS09164.1"/>
    <property type="molecule type" value="Genomic_DNA"/>
</dbReference>
<protein>
    <submittedName>
        <fullName evidence="2">Uncharacterized protein</fullName>
    </submittedName>
</protein>
<evidence type="ECO:0000313" key="2">
    <source>
        <dbReference type="EMBL" id="QPS09164.1"/>
    </source>
</evidence>
<gene>
    <name evidence="2" type="ORF">I6G66_03685</name>
</gene>
<dbReference type="RefSeq" id="WP_197956189.1">
    <property type="nucleotide sequence ID" value="NZ_CP065668.1"/>
</dbReference>
<proteinExistence type="predicted"/>
<reference evidence="2 3" key="1">
    <citation type="submission" date="2020-12" db="EMBL/GenBank/DDBJ databases">
        <title>FDA dAtabase for Regulatory Grade micrObial Sequences (FDA-ARGOS): Supporting development and validation of Infectious Disease Dx tests.</title>
        <authorList>
            <person name="Sproer C."/>
            <person name="Gronow S."/>
            <person name="Severitt S."/>
            <person name="Schroder I."/>
            <person name="Tallon L."/>
            <person name="Sadzewicz L."/>
            <person name="Zhao X."/>
            <person name="Boylan J."/>
            <person name="Ott S."/>
            <person name="Bowen H."/>
            <person name="Vavikolanu K."/>
            <person name="Mehta A."/>
            <person name="Aluvathingal J."/>
            <person name="Nadendla S."/>
            <person name="Lowell S."/>
            <person name="Myers T."/>
            <person name="Yan Y."/>
            <person name="Sichtig H."/>
        </authorList>
    </citation>
    <scope>NUCLEOTIDE SEQUENCE [LARGE SCALE GENOMIC DNA]</scope>
    <source>
        <strain evidence="2 3">FDAARGOS_909</strain>
    </source>
</reference>
<evidence type="ECO:0000313" key="3">
    <source>
        <dbReference type="Proteomes" id="UP000594778"/>
    </source>
</evidence>
<organism evidence="2 3">
    <name type="scientific">Delftia acidovorans</name>
    <name type="common">Pseudomonas acidovorans</name>
    <name type="synonym">Comamonas acidovorans</name>
    <dbReference type="NCBI Taxonomy" id="80866"/>
    <lineage>
        <taxon>Bacteria</taxon>
        <taxon>Pseudomonadati</taxon>
        <taxon>Pseudomonadota</taxon>
        <taxon>Betaproteobacteria</taxon>
        <taxon>Burkholderiales</taxon>
        <taxon>Comamonadaceae</taxon>
        <taxon>Delftia</taxon>
    </lineage>
</organism>
<name>A0A7T2S5A2_DELAC</name>
<dbReference type="Proteomes" id="UP000594778">
    <property type="component" value="Chromosome"/>
</dbReference>
<sequence>MKQQKLVHKAAPQAKGAVAEKADDQGGGKDRVNPTNHKDFGKKSTMPLMSTCNRFQELNSLDFDKYVEDMVLSHRAVKPKLPPT</sequence>
<feature type="compositionally biased region" description="Basic and acidic residues" evidence="1">
    <location>
        <begin position="18"/>
        <end position="42"/>
    </location>
</feature>
<accession>A0A7T2S5A2</accession>
<evidence type="ECO:0000256" key="1">
    <source>
        <dbReference type="SAM" id="MobiDB-lite"/>
    </source>
</evidence>